<gene>
    <name evidence="1" type="ORF">L6452_36115</name>
</gene>
<accession>A0ACB8Y9D7</accession>
<keyword evidence="2" id="KW-1185">Reference proteome</keyword>
<reference evidence="1 2" key="2">
    <citation type="journal article" date="2022" name="Mol. Ecol. Resour.">
        <title>The genomes of chicory, endive, great burdock and yacon provide insights into Asteraceae paleo-polyploidization history and plant inulin production.</title>
        <authorList>
            <person name="Fan W."/>
            <person name="Wang S."/>
            <person name="Wang H."/>
            <person name="Wang A."/>
            <person name="Jiang F."/>
            <person name="Liu H."/>
            <person name="Zhao H."/>
            <person name="Xu D."/>
            <person name="Zhang Y."/>
        </authorList>
    </citation>
    <scope>NUCLEOTIDE SEQUENCE [LARGE SCALE GENOMIC DNA]</scope>
    <source>
        <strain evidence="2">cv. Niubang</strain>
    </source>
</reference>
<name>A0ACB8Y9D7_ARCLA</name>
<evidence type="ECO:0000313" key="1">
    <source>
        <dbReference type="EMBL" id="KAI3681324.1"/>
    </source>
</evidence>
<proteinExistence type="predicted"/>
<comment type="caution">
    <text evidence="1">The sequence shown here is derived from an EMBL/GenBank/DDBJ whole genome shotgun (WGS) entry which is preliminary data.</text>
</comment>
<organism evidence="1 2">
    <name type="scientific">Arctium lappa</name>
    <name type="common">Greater burdock</name>
    <name type="synonym">Lappa major</name>
    <dbReference type="NCBI Taxonomy" id="4217"/>
    <lineage>
        <taxon>Eukaryota</taxon>
        <taxon>Viridiplantae</taxon>
        <taxon>Streptophyta</taxon>
        <taxon>Embryophyta</taxon>
        <taxon>Tracheophyta</taxon>
        <taxon>Spermatophyta</taxon>
        <taxon>Magnoliopsida</taxon>
        <taxon>eudicotyledons</taxon>
        <taxon>Gunneridae</taxon>
        <taxon>Pentapetalae</taxon>
        <taxon>asterids</taxon>
        <taxon>campanulids</taxon>
        <taxon>Asterales</taxon>
        <taxon>Asteraceae</taxon>
        <taxon>Carduoideae</taxon>
        <taxon>Cardueae</taxon>
        <taxon>Arctiinae</taxon>
        <taxon>Arctium</taxon>
    </lineage>
</organism>
<reference evidence="2" key="1">
    <citation type="journal article" date="2022" name="Mol. Ecol. Resour.">
        <title>The genomes of chicory, endive, great burdock and yacon provide insights into Asteraceae palaeo-polyploidization history and plant inulin production.</title>
        <authorList>
            <person name="Fan W."/>
            <person name="Wang S."/>
            <person name="Wang H."/>
            <person name="Wang A."/>
            <person name="Jiang F."/>
            <person name="Liu H."/>
            <person name="Zhao H."/>
            <person name="Xu D."/>
            <person name="Zhang Y."/>
        </authorList>
    </citation>
    <scope>NUCLEOTIDE SEQUENCE [LARGE SCALE GENOMIC DNA]</scope>
    <source>
        <strain evidence="2">cv. Niubang</strain>
    </source>
</reference>
<sequence length="467" mass="53120">MLLQSDLAGERSQFATENKTASERTFVRFFSTKHGSLRITVGRWLPKETPIRSAPRLGGIYLIPITRRDIAYAVHVVSQFVSASTGPRRGVRRHSLGNSAEDHTGHRFSLARIERQKDSFESPQSPDGCPPSPCFTSVYSGKVMLFRFRDSLNLLPGTLQNLAMSLCPDLGTKGSVDHESVNEKSLEKDKEVLIEYMKTDILLLGGVMQKAQNIYWKLYQLDIESKITLSSLALNIFRLRYYNDEIFPIHIPNQNEDTFIRKAYYGDYISRKVISSLSDRVLHLENERLNEKLEERNREIAKLKSQIEVQTGVTNQTLVEKKTDMKTKTDEEKQKTDEEKPNTDACCALALLWAFIEVSSKQDHFEDFLCDGSLHGCHESIGIDYGIFSTLSAIAAEMGQLQNDIQGQQRALNYLLRSVRTLDPPMREARIHAAREQLESLERRQQALRAEHQALIVQAVIHGHRGD</sequence>
<dbReference type="EMBL" id="CM042059">
    <property type="protein sequence ID" value="KAI3681324.1"/>
    <property type="molecule type" value="Genomic_DNA"/>
</dbReference>
<protein>
    <submittedName>
        <fullName evidence="1">Uncharacterized protein</fullName>
    </submittedName>
</protein>
<evidence type="ECO:0000313" key="2">
    <source>
        <dbReference type="Proteomes" id="UP001055879"/>
    </source>
</evidence>
<dbReference type="Proteomes" id="UP001055879">
    <property type="component" value="Linkage Group LG13"/>
</dbReference>